<feature type="coiled-coil region" evidence="1">
    <location>
        <begin position="117"/>
        <end position="144"/>
    </location>
</feature>
<reference evidence="2 3" key="1">
    <citation type="submission" date="2017-02" db="EMBL/GenBank/DDBJ databases">
        <authorList>
            <person name="Peterson S.W."/>
        </authorList>
    </citation>
    <scope>NUCLEOTIDE SEQUENCE [LARGE SCALE GENOMIC DNA]</scope>
    <source>
        <strain evidence="2 3">ATCC BAA-908</strain>
    </source>
</reference>
<accession>A0A1T4K117</accession>
<keyword evidence="1" id="KW-0175">Coiled coil</keyword>
<sequence>MEKCIINIKKIAVLLVFLVSFSVPVFSVEAYVSSLYREIDIAFANKSENELNSILSKNADDVNYYLLENYAMKKVRHLIIQEEYVFAMKANLVIIDNDLDNVDAVEMYSTIATALEKQKEQQALVEERKRIAAAKLETEKAKQRVSAAKDFQSVKTAEGDSVYLKDKNDKYTSTYWKVRFGMFNGDLITESDSSYDSFRYGISGDFSYEYTFDKIMVGFDAGGEAILIPFTNNDDTMLGNVYLAPKIGFLPLSKKFFGRAGVAGVITMNSTEKSVLSDTFVTPLFGLGFDHAKAGPLLFSGSVDYYLAHLAYDDMNLAMGGELNMSVPFTDMEKVRLSLNVGVKDTLFVKSSGIENRTRFILAIGAENVAK</sequence>
<dbReference type="EMBL" id="FUWG01000006">
    <property type="protein sequence ID" value="SJZ36176.1"/>
    <property type="molecule type" value="Genomic_DNA"/>
</dbReference>
<protein>
    <submittedName>
        <fullName evidence="2">Uncharacterized protein</fullName>
    </submittedName>
</protein>
<organism evidence="2 3">
    <name type="scientific">Treponema porcinum</name>
    <dbReference type="NCBI Taxonomy" id="261392"/>
    <lineage>
        <taxon>Bacteria</taxon>
        <taxon>Pseudomonadati</taxon>
        <taxon>Spirochaetota</taxon>
        <taxon>Spirochaetia</taxon>
        <taxon>Spirochaetales</taxon>
        <taxon>Treponemataceae</taxon>
        <taxon>Treponema</taxon>
    </lineage>
</organism>
<dbReference type="RefSeq" id="WP_078932837.1">
    <property type="nucleotide sequence ID" value="NZ_FUWG01000006.1"/>
</dbReference>
<evidence type="ECO:0000313" key="3">
    <source>
        <dbReference type="Proteomes" id="UP000190423"/>
    </source>
</evidence>
<dbReference type="STRING" id="261392.SAMN02745149_00936"/>
<keyword evidence="3" id="KW-1185">Reference proteome</keyword>
<name>A0A1T4K117_TREPO</name>
<evidence type="ECO:0000256" key="1">
    <source>
        <dbReference type="SAM" id="Coils"/>
    </source>
</evidence>
<evidence type="ECO:0000313" key="2">
    <source>
        <dbReference type="EMBL" id="SJZ36176.1"/>
    </source>
</evidence>
<dbReference type="OrthoDB" id="356470at2"/>
<proteinExistence type="predicted"/>
<dbReference type="AlphaFoldDB" id="A0A1T4K117"/>
<gene>
    <name evidence="2" type="ORF">SAMN02745149_00936</name>
</gene>
<dbReference type="Proteomes" id="UP000190423">
    <property type="component" value="Unassembled WGS sequence"/>
</dbReference>
<dbReference type="GeneID" id="78316236"/>